<keyword evidence="4" id="KW-1185">Reference proteome</keyword>
<evidence type="ECO:0000256" key="1">
    <source>
        <dbReference type="SAM" id="MobiDB-lite"/>
    </source>
</evidence>
<keyword evidence="2" id="KW-0732">Signal</keyword>
<feature type="compositionally biased region" description="Low complexity" evidence="1">
    <location>
        <begin position="683"/>
        <end position="701"/>
    </location>
</feature>
<organism evidence="3 4">
    <name type="scientific">Gadus morhua</name>
    <name type="common">Atlantic cod</name>
    <dbReference type="NCBI Taxonomy" id="8049"/>
    <lineage>
        <taxon>Eukaryota</taxon>
        <taxon>Metazoa</taxon>
        <taxon>Chordata</taxon>
        <taxon>Craniata</taxon>
        <taxon>Vertebrata</taxon>
        <taxon>Euteleostomi</taxon>
        <taxon>Actinopterygii</taxon>
        <taxon>Neopterygii</taxon>
        <taxon>Teleostei</taxon>
        <taxon>Neoteleostei</taxon>
        <taxon>Acanthomorphata</taxon>
        <taxon>Zeiogadaria</taxon>
        <taxon>Gadariae</taxon>
        <taxon>Gadiformes</taxon>
        <taxon>Gadoidei</taxon>
        <taxon>Gadidae</taxon>
        <taxon>Gadus</taxon>
    </lineage>
</organism>
<dbReference type="CTD" id="794315"/>
<dbReference type="GeneID" id="115537521"/>
<name>A0A8C5CCM4_GADMO</name>
<feature type="region of interest" description="Disordered" evidence="1">
    <location>
        <begin position="511"/>
        <end position="576"/>
    </location>
</feature>
<feature type="compositionally biased region" description="Low complexity" evidence="1">
    <location>
        <begin position="515"/>
        <end position="538"/>
    </location>
</feature>
<dbReference type="AlphaFoldDB" id="A0A8C5CCM4"/>
<evidence type="ECO:0000313" key="3">
    <source>
        <dbReference type="Ensembl" id="ENSGMOP00000056460.1"/>
    </source>
</evidence>
<feature type="compositionally biased region" description="Basic and acidic residues" evidence="1">
    <location>
        <begin position="714"/>
        <end position="730"/>
    </location>
</feature>
<dbReference type="KEGG" id="gmh:115537521"/>
<feature type="compositionally biased region" description="Basic and acidic residues" evidence="1">
    <location>
        <begin position="633"/>
        <end position="649"/>
    </location>
</feature>
<dbReference type="Proteomes" id="UP000694546">
    <property type="component" value="Chromosome 23"/>
</dbReference>
<protein>
    <submittedName>
        <fullName evidence="3">Actinodin1</fullName>
    </submittedName>
</protein>
<feature type="signal peptide" evidence="2">
    <location>
        <begin position="1"/>
        <end position="29"/>
    </location>
</feature>
<accession>A0A8C5CCM4</accession>
<dbReference type="OrthoDB" id="8682554at2759"/>
<gene>
    <name evidence="3" type="primary">LOC115537521</name>
</gene>
<feature type="compositionally biased region" description="Polar residues" evidence="1">
    <location>
        <begin position="556"/>
        <end position="565"/>
    </location>
</feature>
<sequence length="730" mass="80438">MTGSRRMSASCMFLTGLVAVLLMPDLSSAGAIVTKTKREAGASVQERAAEQASSRQLVRNRRNISWYKQHADFWSWYKYFTDNGNQEAVQELDRIYLAYLQNKNRAEGRRSYKAYLSHLGDIYKSCADSEDPKCVATHTTRPTPEPPKPAPVKTCDPTKDAHCLYAALMQGKSPYLPLVLPATKAAVAAPAPVYARGPAPAKNPRSGYYYYSPSVQPFLTKEQKAELLRICSPEDVECLQYHLKAAFGYKPAAGPLPSYAHLGCDPKKDPGCQPQLVQKAPSGVYLKYPNCDPLRDPRCAYEAALSAPRAPNPPARAGPGSCNPLTEEGCNPLTATKFASPPEKYGAEQQEDAAAAAAIRAAPAEQRSDPYAVFRDAFAHAHANRAPDPYAAYRQASGQAAAAQANDPYAMYRRASPQANDPYAMYRQASAQDNDPYAMYRGQAPTQAPANDPYAMYRQASAASQENDPYAMYRQASAQDNDPYAMYRGQAPTEPPANDPYAMLRKLMSRAQSNDPHAPRTGAAAAAPEADANDPFAALREASRRAQGPYGARQSAPAQPEQQQHPLGPPGKTREGYDCYIGYDRECYAVKAAEPRAGPGPRPHPAEPYEPHLNADGSRNGVMEPSNPDCDPEYDRDCRLRRYEPRPEAEPEAQPEATQHAEEEEESYRQGATESELEPYQSGQEEPYMPYPQQQAPQGMPNFQDMLRGYGDQFADRGDHRAYADDYRQK</sequence>
<reference evidence="3" key="1">
    <citation type="submission" date="2025-08" db="UniProtKB">
        <authorList>
            <consortium name="Ensembl"/>
        </authorList>
    </citation>
    <scope>IDENTIFICATION</scope>
</reference>
<evidence type="ECO:0000313" key="4">
    <source>
        <dbReference type="Proteomes" id="UP000694546"/>
    </source>
</evidence>
<dbReference type="RefSeq" id="XP_030205358.1">
    <property type="nucleotide sequence ID" value="XM_030349498.1"/>
</dbReference>
<dbReference type="Ensembl" id="ENSGMOT00000075931.1">
    <property type="protein sequence ID" value="ENSGMOP00000056460.1"/>
    <property type="gene ID" value="ENSGMOG00000023320.1"/>
</dbReference>
<evidence type="ECO:0000256" key="2">
    <source>
        <dbReference type="SAM" id="SignalP"/>
    </source>
</evidence>
<feature type="chain" id="PRO_5034367196" evidence="2">
    <location>
        <begin position="30"/>
        <end position="730"/>
    </location>
</feature>
<proteinExistence type="predicted"/>
<dbReference type="GeneTree" id="ENSGT00500000045505"/>
<dbReference type="RefSeq" id="XP_030205357.1">
    <property type="nucleotide sequence ID" value="XM_030349497.1"/>
</dbReference>
<feature type="region of interest" description="Disordered" evidence="1">
    <location>
        <begin position="594"/>
        <end position="730"/>
    </location>
</feature>
<reference evidence="3" key="2">
    <citation type="submission" date="2025-09" db="UniProtKB">
        <authorList>
            <consortium name="Ensembl"/>
        </authorList>
    </citation>
    <scope>IDENTIFICATION</scope>
</reference>